<evidence type="ECO:0000256" key="2">
    <source>
        <dbReference type="ARBA" id="ARBA00004673"/>
    </source>
</evidence>
<keyword evidence="5 19" id="KW-1003">Cell membrane</keyword>
<keyword evidence="8 19" id="KW-0679">Respiratory chain</keyword>
<dbReference type="EMBL" id="BAAAEO010000001">
    <property type="protein sequence ID" value="GAA0543477.1"/>
    <property type="molecule type" value="Genomic_DNA"/>
</dbReference>
<dbReference type="InterPro" id="IPR032858">
    <property type="entry name" value="CcoP_N"/>
</dbReference>
<organism evidence="22 23">
    <name type="scientific">Rheinheimera aquimaris</name>
    <dbReference type="NCBI Taxonomy" id="412437"/>
    <lineage>
        <taxon>Bacteria</taxon>
        <taxon>Pseudomonadati</taxon>
        <taxon>Pseudomonadota</taxon>
        <taxon>Gammaproteobacteria</taxon>
        <taxon>Chromatiales</taxon>
        <taxon>Chromatiaceae</taxon>
        <taxon>Rheinheimera</taxon>
    </lineage>
</organism>
<dbReference type="PRINTS" id="PR00605">
    <property type="entry name" value="CYTCHROMECIC"/>
</dbReference>
<evidence type="ECO:0000256" key="5">
    <source>
        <dbReference type="ARBA" id="ARBA00022475"/>
    </source>
</evidence>
<evidence type="ECO:0000256" key="11">
    <source>
        <dbReference type="ARBA" id="ARBA00022737"/>
    </source>
</evidence>
<feature type="transmembrane region" description="Helical" evidence="20">
    <location>
        <begin position="57"/>
        <end position="74"/>
    </location>
</feature>
<evidence type="ECO:0000256" key="13">
    <source>
        <dbReference type="ARBA" id="ARBA00022982"/>
    </source>
</evidence>
<feature type="domain" description="Cytochrome c" evidence="21">
    <location>
        <begin position="148"/>
        <end position="227"/>
    </location>
</feature>
<dbReference type="PANTHER" id="PTHR33751">
    <property type="entry name" value="CBB3-TYPE CYTOCHROME C OXIDASE SUBUNIT FIXP"/>
    <property type="match status" value="1"/>
</dbReference>
<evidence type="ECO:0000256" key="14">
    <source>
        <dbReference type="ARBA" id="ARBA00022989"/>
    </source>
</evidence>
<evidence type="ECO:0000256" key="20">
    <source>
        <dbReference type="SAM" id="Phobius"/>
    </source>
</evidence>
<keyword evidence="11" id="KW-0677">Repeat</keyword>
<dbReference type="InterPro" id="IPR036909">
    <property type="entry name" value="Cyt_c-like_dom_sf"/>
</dbReference>
<comment type="caution">
    <text evidence="22">The sequence shown here is derived from an EMBL/GenBank/DDBJ whole genome shotgun (WGS) entry which is preliminary data.</text>
</comment>
<evidence type="ECO:0000256" key="12">
    <source>
        <dbReference type="ARBA" id="ARBA00022781"/>
    </source>
</evidence>
<keyword evidence="16 19" id="KW-0408">Iron</keyword>
<evidence type="ECO:0000313" key="22">
    <source>
        <dbReference type="EMBL" id="GAA0543477.1"/>
    </source>
</evidence>
<dbReference type="Gene3D" id="6.10.280.130">
    <property type="match status" value="1"/>
</dbReference>
<proteinExistence type="inferred from homology"/>
<evidence type="ECO:0000259" key="21">
    <source>
        <dbReference type="PROSITE" id="PS51007"/>
    </source>
</evidence>
<dbReference type="Proteomes" id="UP001501169">
    <property type="component" value="Unassembled WGS sequence"/>
</dbReference>
<evidence type="ECO:0000256" key="16">
    <source>
        <dbReference type="ARBA" id="ARBA00023004"/>
    </source>
</evidence>
<keyword evidence="10 19" id="KW-0479">Metal-binding</keyword>
<evidence type="ECO:0000256" key="4">
    <source>
        <dbReference type="ARBA" id="ARBA00022448"/>
    </source>
</evidence>
<keyword evidence="6 19" id="KW-0997">Cell inner membrane</keyword>
<keyword evidence="7 19" id="KW-0349">Heme</keyword>
<dbReference type="RefSeq" id="WP_134055032.1">
    <property type="nucleotide sequence ID" value="NZ_BAAAEO010000001.1"/>
</dbReference>
<comment type="subunit">
    <text evidence="19">Component of the cbb3-type cytochrome c oxidase.</text>
</comment>
<evidence type="ECO:0000256" key="19">
    <source>
        <dbReference type="PIRNR" id="PIRNR000006"/>
    </source>
</evidence>
<keyword evidence="18 19" id="KW-0472">Membrane</keyword>
<dbReference type="PANTHER" id="PTHR33751:SF1">
    <property type="entry name" value="CBB3-TYPE CYTOCHROME C OXIDASE SUBUNIT FIXP"/>
    <property type="match status" value="1"/>
</dbReference>
<evidence type="ECO:0000256" key="9">
    <source>
        <dbReference type="ARBA" id="ARBA00022692"/>
    </source>
</evidence>
<dbReference type="InterPro" id="IPR008168">
    <property type="entry name" value="Cyt_C_IC"/>
</dbReference>
<evidence type="ECO:0000256" key="18">
    <source>
        <dbReference type="ARBA" id="ARBA00023136"/>
    </source>
</evidence>
<dbReference type="SUPFAM" id="SSF46626">
    <property type="entry name" value="Cytochrome c"/>
    <property type="match status" value="2"/>
</dbReference>
<feature type="domain" description="Cytochrome c" evidence="21">
    <location>
        <begin position="234"/>
        <end position="318"/>
    </location>
</feature>
<keyword evidence="15 19" id="KW-0560">Oxidoreductase</keyword>
<dbReference type="PROSITE" id="PS51007">
    <property type="entry name" value="CYTC"/>
    <property type="match status" value="2"/>
</dbReference>
<keyword evidence="23" id="KW-1185">Reference proteome</keyword>
<dbReference type="Gene3D" id="1.10.760.10">
    <property type="entry name" value="Cytochrome c-like domain"/>
    <property type="match status" value="2"/>
</dbReference>
<evidence type="ECO:0000256" key="15">
    <source>
        <dbReference type="ARBA" id="ARBA00023002"/>
    </source>
</evidence>
<keyword evidence="12 19" id="KW-0375">Hydrogen ion transport</keyword>
<dbReference type="InterPro" id="IPR038414">
    <property type="entry name" value="CcoP_N_sf"/>
</dbReference>
<dbReference type="PIRSF" id="PIRSF000006">
    <property type="entry name" value="Cbb3-Cox_fixP"/>
    <property type="match status" value="1"/>
</dbReference>
<keyword evidence="9 20" id="KW-0812">Transmembrane</keyword>
<keyword evidence="4 19" id="KW-0813">Transport</keyword>
<keyword evidence="13 19" id="KW-0249">Electron transport</keyword>
<evidence type="ECO:0000256" key="17">
    <source>
        <dbReference type="ARBA" id="ARBA00023065"/>
    </source>
</evidence>
<comment type="similarity">
    <text evidence="3 19">Belongs to the CcoP / FixP family.</text>
</comment>
<evidence type="ECO:0000313" key="23">
    <source>
        <dbReference type="Proteomes" id="UP001501169"/>
    </source>
</evidence>
<evidence type="ECO:0000256" key="7">
    <source>
        <dbReference type="ARBA" id="ARBA00022617"/>
    </source>
</evidence>
<evidence type="ECO:0000256" key="1">
    <source>
        <dbReference type="ARBA" id="ARBA00004533"/>
    </source>
</evidence>
<evidence type="ECO:0000256" key="10">
    <source>
        <dbReference type="ARBA" id="ARBA00022723"/>
    </source>
</evidence>
<dbReference type="InterPro" id="IPR009056">
    <property type="entry name" value="Cyt_c-like_dom"/>
</dbReference>
<evidence type="ECO:0000256" key="6">
    <source>
        <dbReference type="ARBA" id="ARBA00022519"/>
    </source>
</evidence>
<sequence length="327" mass="36118">MSSFWSAWIIVLTLPVLIGCAVLLKWNLTNHVGVPEDQNTGHEVDGIEEINNPLPRWWTYMFVLTLVWSVYYLAAYPGLGNWKGFLGWTSSNQGVKSLEESRLAAEHARAEGLNVQLDREVVHAQEVYGPIFEQYAKRDVLDLAYDDEAIKIGQRLFLQNCALCHGSDARGQQGFPNLTDNDWLYGGSPDKIKETLLYGRKAAMPAWFDALGEQGIKEMTAYVLSLSGRTVNDRDAEAGKAKFALCAACHGADGKGSVAHNLPFGAPNLTDNIWLYGGSADTVAETLTKGRNGVMPAWKNVLGEDKVHILTAYVYRLSNPDKPDAQQ</sequence>
<feature type="transmembrane region" description="Helical" evidence="20">
    <location>
        <begin position="7"/>
        <end position="26"/>
    </location>
</feature>
<name>A0ABN1DH45_9GAMM</name>
<reference evidence="22 23" key="1">
    <citation type="journal article" date="2019" name="Int. J. Syst. Evol. Microbiol.">
        <title>The Global Catalogue of Microorganisms (GCM) 10K type strain sequencing project: providing services to taxonomists for standard genome sequencing and annotation.</title>
        <authorList>
            <consortium name="The Broad Institute Genomics Platform"/>
            <consortium name="The Broad Institute Genome Sequencing Center for Infectious Disease"/>
            <person name="Wu L."/>
            <person name="Ma J."/>
        </authorList>
    </citation>
    <scope>NUCLEOTIDE SEQUENCE [LARGE SCALE GENOMIC DNA]</scope>
    <source>
        <strain evidence="22 23">JCM 14331</strain>
    </source>
</reference>
<keyword evidence="17 19" id="KW-0406">Ion transport</keyword>
<gene>
    <name evidence="22" type="primary">ccoP</name>
    <name evidence="22" type="ORF">GCM10009098_08910</name>
</gene>
<evidence type="ECO:0000256" key="3">
    <source>
        <dbReference type="ARBA" id="ARBA00006113"/>
    </source>
</evidence>
<comment type="cofactor">
    <cofactor evidence="19">
        <name>heme c</name>
        <dbReference type="ChEBI" id="CHEBI:61717"/>
    </cofactor>
    <text evidence="19">Binds 2 heme C groups per subunit.</text>
</comment>
<dbReference type="Pfam" id="PF14715">
    <property type="entry name" value="FixP_N"/>
    <property type="match status" value="1"/>
</dbReference>
<dbReference type="Pfam" id="PF13442">
    <property type="entry name" value="Cytochrome_CBB3"/>
    <property type="match status" value="2"/>
</dbReference>
<comment type="function">
    <text evidence="19">C-type cytochrome. Part of the cbb3-type cytochrome c oxidase complex.</text>
</comment>
<keyword evidence="14 20" id="KW-1133">Transmembrane helix</keyword>
<dbReference type="InterPro" id="IPR004678">
    <property type="entry name" value="Cyt_c_oxidase_cbb3_su3"/>
</dbReference>
<evidence type="ECO:0000256" key="8">
    <source>
        <dbReference type="ARBA" id="ARBA00022660"/>
    </source>
</evidence>
<dbReference type="NCBIfam" id="TIGR00782">
    <property type="entry name" value="ccoP"/>
    <property type="match status" value="1"/>
</dbReference>
<protein>
    <recommendedName>
        <fullName evidence="19">Cbb3-type cytochrome c oxidase subunit</fullName>
    </recommendedName>
</protein>
<accession>A0ABN1DH45</accession>
<dbReference type="InterPro" id="IPR050597">
    <property type="entry name" value="Cytochrome_c_Oxidase_Subunit"/>
</dbReference>
<comment type="subcellular location">
    <subcellularLocation>
        <location evidence="1 19">Cell inner membrane</location>
    </subcellularLocation>
</comment>
<comment type="pathway">
    <text evidence="2 19">Energy metabolism; oxidative phosphorylation.</text>
</comment>